<accession>A0A1B2EUZ2</accession>
<evidence type="ECO:0000313" key="2">
    <source>
        <dbReference type="EMBL" id="ANY83768.1"/>
    </source>
</evidence>
<protein>
    <recommendedName>
        <fullName evidence="1">DUF6894 domain-containing protein</fullName>
    </recommendedName>
</protein>
<dbReference type="AlphaFoldDB" id="A0A1B2EUZ2"/>
<evidence type="ECO:0000259" key="1">
    <source>
        <dbReference type="Pfam" id="PF21834"/>
    </source>
</evidence>
<name>A0A1B2EUZ2_9HYPH</name>
<gene>
    <name evidence="2" type="ORF">BB934_36680</name>
</gene>
<sequence>MRCYFHLSNDRELLADPYGIGVTDLTMAHAEALRVIEELLQEDPALEQDLSGWSLLVADGAGKSLLSLPLAGSLQSNVPRRLTSCLN</sequence>
<feature type="domain" description="DUF6894" evidence="1">
    <location>
        <begin position="2"/>
        <end position="71"/>
    </location>
</feature>
<reference evidence="2" key="1">
    <citation type="submission" date="2016-07" db="EMBL/GenBank/DDBJ databases">
        <title>Microvirga ossetica sp. nov. a new species of rhizobia isolated from root nodules of the legume species Vicia alpestris Steven originated from North Ossetia region in the Caucasus.</title>
        <authorList>
            <person name="Safronova V.I."/>
            <person name="Kuznetsova I.G."/>
            <person name="Sazanova A.L."/>
            <person name="Belimov A."/>
            <person name="Andronov E."/>
            <person name="Osledkin Y.S."/>
            <person name="Onishchuk O.P."/>
            <person name="Kurchak O.N."/>
            <person name="Shaposhnikov A.I."/>
            <person name="Willems A."/>
            <person name="Tikhonovich I.A."/>
        </authorList>
    </citation>
    <scope>NUCLEOTIDE SEQUENCE [LARGE SCALE GENOMIC DNA]</scope>
    <source>
        <strain evidence="2">V5/3M</strain>
        <plasmid evidence="2">unnamed3</plasmid>
    </source>
</reference>
<dbReference type="EMBL" id="CP016618">
    <property type="protein sequence ID" value="ANY83768.1"/>
    <property type="molecule type" value="Genomic_DNA"/>
</dbReference>
<keyword evidence="2" id="KW-0614">Plasmid</keyword>
<geneLocation type="plasmid" evidence="2">
    <name>unnamed3</name>
</geneLocation>
<proteinExistence type="predicted"/>
<dbReference type="KEGG" id="moc:BB934_36680"/>
<dbReference type="InterPro" id="IPR054189">
    <property type="entry name" value="DUF6894"/>
</dbReference>
<dbReference type="RefSeq" id="WP_099514748.1">
    <property type="nucleotide sequence ID" value="NZ_CP016618.1"/>
</dbReference>
<organism evidence="2">
    <name type="scientific">Microvirga ossetica</name>
    <dbReference type="NCBI Taxonomy" id="1882682"/>
    <lineage>
        <taxon>Bacteria</taxon>
        <taxon>Pseudomonadati</taxon>
        <taxon>Pseudomonadota</taxon>
        <taxon>Alphaproteobacteria</taxon>
        <taxon>Hyphomicrobiales</taxon>
        <taxon>Methylobacteriaceae</taxon>
        <taxon>Microvirga</taxon>
    </lineage>
</organism>
<dbReference type="Pfam" id="PF21834">
    <property type="entry name" value="DUF6894"/>
    <property type="match status" value="1"/>
</dbReference>